<dbReference type="InterPro" id="IPR005495">
    <property type="entry name" value="LptG/LptF_permease"/>
</dbReference>
<protein>
    <submittedName>
        <fullName evidence="7">LptF/LptG family permease</fullName>
    </submittedName>
</protein>
<reference evidence="7" key="1">
    <citation type="submission" date="2020-10" db="EMBL/GenBank/DDBJ databases">
        <authorList>
            <person name="Gilroy R."/>
        </authorList>
    </citation>
    <scope>NUCLEOTIDE SEQUENCE</scope>
    <source>
        <strain evidence="7">10669</strain>
    </source>
</reference>
<evidence type="ECO:0000313" key="8">
    <source>
        <dbReference type="Proteomes" id="UP000886812"/>
    </source>
</evidence>
<comment type="caution">
    <text evidence="7">The sequence shown here is derived from an EMBL/GenBank/DDBJ whole genome shotgun (WGS) entry which is preliminary data.</text>
</comment>
<dbReference type="EMBL" id="DVOG01000015">
    <property type="protein sequence ID" value="HIV03597.1"/>
    <property type="molecule type" value="Genomic_DNA"/>
</dbReference>
<feature type="transmembrane region" description="Helical" evidence="6">
    <location>
        <begin position="106"/>
        <end position="129"/>
    </location>
</feature>
<gene>
    <name evidence="7" type="ORF">IAC75_00390</name>
</gene>
<feature type="transmembrane region" description="Helical" evidence="6">
    <location>
        <begin position="287"/>
        <end position="314"/>
    </location>
</feature>
<keyword evidence="5 6" id="KW-0472">Membrane</keyword>
<dbReference type="Pfam" id="PF03739">
    <property type="entry name" value="LptF_LptG"/>
    <property type="match status" value="1"/>
</dbReference>
<dbReference type="AlphaFoldDB" id="A0A9D1T0Z9"/>
<proteinExistence type="predicted"/>
<evidence type="ECO:0000256" key="2">
    <source>
        <dbReference type="ARBA" id="ARBA00022475"/>
    </source>
</evidence>
<evidence type="ECO:0000256" key="1">
    <source>
        <dbReference type="ARBA" id="ARBA00004651"/>
    </source>
</evidence>
<comment type="subcellular location">
    <subcellularLocation>
        <location evidence="1">Cell membrane</location>
        <topology evidence="1">Multi-pass membrane protein</topology>
    </subcellularLocation>
</comment>
<name>A0A9D1T0Z9_9BACT</name>
<evidence type="ECO:0000256" key="3">
    <source>
        <dbReference type="ARBA" id="ARBA00022692"/>
    </source>
</evidence>
<keyword evidence="3 6" id="KW-0812">Transmembrane</keyword>
<organism evidence="7 8">
    <name type="scientific">Candidatus Spyradosoma merdigallinarum</name>
    <dbReference type="NCBI Taxonomy" id="2840950"/>
    <lineage>
        <taxon>Bacteria</taxon>
        <taxon>Pseudomonadati</taxon>
        <taxon>Verrucomicrobiota</taxon>
        <taxon>Opitutia</taxon>
        <taxon>Opitutia incertae sedis</taxon>
        <taxon>Candidatus Spyradosoma</taxon>
    </lineage>
</organism>
<dbReference type="PANTHER" id="PTHR33529:SF6">
    <property type="entry name" value="YJGP_YJGQ FAMILY PERMEASE"/>
    <property type="match status" value="1"/>
</dbReference>
<sequence length="373" mass="41285">MGITMPLIDRHILREWLKIFAMTLIAMIGMLLISAVYNNLQDLLDWGVSTGTSVEFFAMISLGFLPIVIPVSLLVSLLFTLGHLHKNQELTALRAAGLGIFRITRSLWAAGTALSFVMLLLNASIVPYATERAATILSEGELEFRERAGNFDRSNMRGETLFFSNAADRRLWYITNYNTYTGTAYGVNIYACDALGRIESAVVAQSGHYDESTGTWTLRDGKTLEYADGQLVRQPAFDEKKISDYPENPSLMTLVGRKASDLSIPEIRRILRETDAASNPRIAEYEVYYNSILASPFCCLIVVGIAIPFAVSGVRVNPMVGVSKSIGLFAAYYLLTNIFNMLGAGMWLPPVVAAWAPNVLMLAYAIYLCRKVN</sequence>
<dbReference type="GO" id="GO:0015920">
    <property type="term" value="P:lipopolysaccharide transport"/>
    <property type="evidence" value="ECO:0007669"/>
    <property type="project" value="TreeGrafter"/>
</dbReference>
<dbReference type="Proteomes" id="UP000886812">
    <property type="component" value="Unassembled WGS sequence"/>
</dbReference>
<keyword evidence="2" id="KW-1003">Cell membrane</keyword>
<evidence type="ECO:0000256" key="6">
    <source>
        <dbReference type="SAM" id="Phobius"/>
    </source>
</evidence>
<keyword evidence="4 6" id="KW-1133">Transmembrane helix</keyword>
<dbReference type="PANTHER" id="PTHR33529">
    <property type="entry name" value="SLR0882 PROTEIN-RELATED"/>
    <property type="match status" value="1"/>
</dbReference>
<evidence type="ECO:0000256" key="5">
    <source>
        <dbReference type="ARBA" id="ARBA00023136"/>
    </source>
</evidence>
<dbReference type="GO" id="GO:0043190">
    <property type="term" value="C:ATP-binding cassette (ABC) transporter complex"/>
    <property type="evidence" value="ECO:0007669"/>
    <property type="project" value="TreeGrafter"/>
</dbReference>
<evidence type="ECO:0000256" key="4">
    <source>
        <dbReference type="ARBA" id="ARBA00022989"/>
    </source>
</evidence>
<reference evidence="7" key="2">
    <citation type="journal article" date="2021" name="PeerJ">
        <title>Extensive microbial diversity within the chicken gut microbiome revealed by metagenomics and culture.</title>
        <authorList>
            <person name="Gilroy R."/>
            <person name="Ravi A."/>
            <person name="Getino M."/>
            <person name="Pursley I."/>
            <person name="Horton D.L."/>
            <person name="Alikhan N.F."/>
            <person name="Baker D."/>
            <person name="Gharbi K."/>
            <person name="Hall N."/>
            <person name="Watson M."/>
            <person name="Adriaenssens E.M."/>
            <person name="Foster-Nyarko E."/>
            <person name="Jarju S."/>
            <person name="Secka A."/>
            <person name="Antonio M."/>
            <person name="Oren A."/>
            <person name="Chaudhuri R.R."/>
            <person name="La Ragione R."/>
            <person name="Hildebrand F."/>
            <person name="Pallen M.J."/>
        </authorList>
    </citation>
    <scope>NUCLEOTIDE SEQUENCE</scope>
    <source>
        <strain evidence="7">10669</strain>
    </source>
</reference>
<evidence type="ECO:0000313" key="7">
    <source>
        <dbReference type="EMBL" id="HIV03597.1"/>
    </source>
</evidence>
<accession>A0A9D1T0Z9</accession>
<feature type="transmembrane region" description="Helical" evidence="6">
    <location>
        <begin position="326"/>
        <end position="346"/>
    </location>
</feature>
<feature type="transmembrane region" description="Helical" evidence="6">
    <location>
        <begin position="57"/>
        <end position="85"/>
    </location>
</feature>
<feature type="transmembrane region" description="Helical" evidence="6">
    <location>
        <begin position="352"/>
        <end position="369"/>
    </location>
</feature>
<feature type="transmembrane region" description="Helical" evidence="6">
    <location>
        <begin position="16"/>
        <end position="37"/>
    </location>
</feature>